<dbReference type="Gene3D" id="2.160.20.80">
    <property type="entry name" value="E3 ubiquitin-protein ligase SopA"/>
    <property type="match status" value="1"/>
</dbReference>
<dbReference type="PANTHER" id="PTHR14136">
    <property type="entry name" value="BTB_POZ DOMAIN-CONTAINING PROTEIN KCTD9"/>
    <property type="match status" value="1"/>
</dbReference>
<gene>
    <name evidence="1" type="ORF">DSM107010_44380</name>
</gene>
<accession>A0AB37UFE6</accession>
<dbReference type="InterPro" id="IPR001646">
    <property type="entry name" value="5peptide_repeat"/>
</dbReference>
<organism evidence="1 2">
    <name type="scientific">Chroococcidiopsis cubana SAG 39.79</name>
    <dbReference type="NCBI Taxonomy" id="388085"/>
    <lineage>
        <taxon>Bacteria</taxon>
        <taxon>Bacillati</taxon>
        <taxon>Cyanobacteriota</taxon>
        <taxon>Cyanophyceae</taxon>
        <taxon>Chroococcidiopsidales</taxon>
        <taxon>Chroococcidiopsidaceae</taxon>
        <taxon>Chroococcidiopsis</taxon>
    </lineage>
</organism>
<name>A0AB37UFE6_9CYAN</name>
<dbReference type="EMBL" id="RSCK01000045">
    <property type="protein sequence ID" value="RUT09506.1"/>
    <property type="molecule type" value="Genomic_DNA"/>
</dbReference>
<sequence length="105" mass="11850">MDLKNFYFHTANLSNADFRGTNLSNANLFGANLVNTNLSNANLSNSLLCFVKWGNTNLNGAIVKGARFDDDYWLSETQRRDLIERGAIFIVHDESKSYHTAEDCQ</sequence>
<evidence type="ECO:0000313" key="1">
    <source>
        <dbReference type="EMBL" id="RUT09506.1"/>
    </source>
</evidence>
<dbReference type="Proteomes" id="UP000282574">
    <property type="component" value="Unassembled WGS sequence"/>
</dbReference>
<dbReference type="AlphaFoldDB" id="A0AB37UFE6"/>
<evidence type="ECO:0000313" key="2">
    <source>
        <dbReference type="Proteomes" id="UP000282574"/>
    </source>
</evidence>
<protein>
    <recommendedName>
        <fullName evidence="3">Pentapeptide repeat protein</fullName>
    </recommendedName>
</protein>
<keyword evidence="2" id="KW-1185">Reference proteome</keyword>
<dbReference type="InterPro" id="IPR051082">
    <property type="entry name" value="Pentapeptide-BTB/POZ_domain"/>
</dbReference>
<dbReference type="Pfam" id="PF00805">
    <property type="entry name" value="Pentapeptide"/>
    <property type="match status" value="1"/>
</dbReference>
<dbReference type="SUPFAM" id="SSF141571">
    <property type="entry name" value="Pentapeptide repeat-like"/>
    <property type="match status" value="1"/>
</dbReference>
<dbReference type="PANTHER" id="PTHR14136:SF17">
    <property type="entry name" value="BTB_POZ DOMAIN-CONTAINING PROTEIN KCTD9"/>
    <property type="match status" value="1"/>
</dbReference>
<comment type="caution">
    <text evidence="1">The sequence shown here is derived from an EMBL/GenBank/DDBJ whole genome shotgun (WGS) entry which is preliminary data.</text>
</comment>
<proteinExistence type="predicted"/>
<reference evidence="1 2" key="1">
    <citation type="journal article" date="2019" name="Genome Biol. Evol.">
        <title>Day and night: Metabolic profiles and evolutionary relationships of six axenic non-marine cyanobacteria.</title>
        <authorList>
            <person name="Will S.E."/>
            <person name="Henke P."/>
            <person name="Boedeker C."/>
            <person name="Huang S."/>
            <person name="Brinkmann H."/>
            <person name="Rohde M."/>
            <person name="Jarek M."/>
            <person name="Friedl T."/>
            <person name="Seufert S."/>
            <person name="Schumacher M."/>
            <person name="Overmann J."/>
            <person name="Neumann-Schaal M."/>
            <person name="Petersen J."/>
        </authorList>
    </citation>
    <scope>NUCLEOTIDE SEQUENCE [LARGE SCALE GENOMIC DNA]</scope>
    <source>
        <strain evidence="1 2">SAG 39.79</strain>
    </source>
</reference>
<evidence type="ECO:0008006" key="3">
    <source>
        <dbReference type="Google" id="ProtNLM"/>
    </source>
</evidence>